<evidence type="ECO:0000313" key="2">
    <source>
        <dbReference type="EMBL" id="JAD91789.1"/>
    </source>
</evidence>
<organism evidence="2">
    <name type="scientific">Arundo donax</name>
    <name type="common">Giant reed</name>
    <name type="synonym">Donax arundinaceus</name>
    <dbReference type="NCBI Taxonomy" id="35708"/>
    <lineage>
        <taxon>Eukaryota</taxon>
        <taxon>Viridiplantae</taxon>
        <taxon>Streptophyta</taxon>
        <taxon>Embryophyta</taxon>
        <taxon>Tracheophyta</taxon>
        <taxon>Spermatophyta</taxon>
        <taxon>Magnoliopsida</taxon>
        <taxon>Liliopsida</taxon>
        <taxon>Poales</taxon>
        <taxon>Poaceae</taxon>
        <taxon>PACMAD clade</taxon>
        <taxon>Arundinoideae</taxon>
        <taxon>Arundineae</taxon>
        <taxon>Arundo</taxon>
    </lineage>
</organism>
<feature type="transmembrane region" description="Helical" evidence="1">
    <location>
        <begin position="6"/>
        <end position="25"/>
    </location>
</feature>
<protein>
    <submittedName>
        <fullName evidence="2">Uncharacterized protein</fullName>
    </submittedName>
</protein>
<accession>A0A0A9DT95</accession>
<name>A0A0A9DT95_ARUDO</name>
<proteinExistence type="predicted"/>
<keyword evidence="1" id="KW-1133">Transmembrane helix</keyword>
<keyword evidence="1" id="KW-0812">Transmembrane</keyword>
<keyword evidence="1" id="KW-0472">Membrane</keyword>
<evidence type="ECO:0000256" key="1">
    <source>
        <dbReference type="SAM" id="Phobius"/>
    </source>
</evidence>
<sequence>MLQAFMLITNLMWACIFLTAHWKFYPFIYVQSEFQKFLHKQDIAIFISCDWVWFLLSPTGLQMVNGCIPLHFRFLHFKILASTIYQILQLSPVDGL</sequence>
<reference evidence="2" key="2">
    <citation type="journal article" date="2015" name="Data Brief">
        <title>Shoot transcriptome of the giant reed, Arundo donax.</title>
        <authorList>
            <person name="Barrero R.A."/>
            <person name="Guerrero F.D."/>
            <person name="Moolhuijzen P."/>
            <person name="Goolsby J.A."/>
            <person name="Tidwell J."/>
            <person name="Bellgard S.E."/>
            <person name="Bellgard M.I."/>
        </authorList>
    </citation>
    <scope>NUCLEOTIDE SEQUENCE</scope>
    <source>
        <tissue evidence="2">Shoot tissue taken approximately 20 cm above the soil surface</tissue>
    </source>
</reference>
<dbReference type="AlphaFoldDB" id="A0A0A9DT95"/>
<reference evidence="2" key="1">
    <citation type="submission" date="2014-09" db="EMBL/GenBank/DDBJ databases">
        <authorList>
            <person name="Magalhaes I.L.F."/>
            <person name="Oliveira U."/>
            <person name="Santos F.R."/>
            <person name="Vidigal T.H.D.A."/>
            <person name="Brescovit A.D."/>
            <person name="Santos A.J."/>
        </authorList>
    </citation>
    <scope>NUCLEOTIDE SEQUENCE</scope>
    <source>
        <tissue evidence="2">Shoot tissue taken approximately 20 cm above the soil surface</tissue>
    </source>
</reference>
<dbReference type="EMBL" id="GBRH01206106">
    <property type="protein sequence ID" value="JAD91789.1"/>
    <property type="molecule type" value="Transcribed_RNA"/>
</dbReference>